<keyword evidence="1" id="KW-0472">Membrane</keyword>
<sequence>MKLPASSGVVLHQKEVLDMEINVILTIIISVMIATTVGSAYWFNEQGRD</sequence>
<dbReference type="Proteomes" id="UP000254764">
    <property type="component" value="Unassembled WGS sequence"/>
</dbReference>
<evidence type="ECO:0000256" key="1">
    <source>
        <dbReference type="SAM" id="Phobius"/>
    </source>
</evidence>
<accession>A0A376AEA3</accession>
<name>A0A376AEA3_9HYPH</name>
<feature type="transmembrane region" description="Helical" evidence="1">
    <location>
        <begin position="21"/>
        <end position="43"/>
    </location>
</feature>
<reference evidence="3" key="1">
    <citation type="submission" date="2018-07" db="EMBL/GenBank/DDBJ databases">
        <authorList>
            <person name="Peiro R."/>
            <person name="Begona"/>
            <person name="Cbmso G."/>
            <person name="Lopez M."/>
            <person name="Gonzalez S."/>
        </authorList>
    </citation>
    <scope>NUCLEOTIDE SEQUENCE [LARGE SCALE GENOMIC DNA]</scope>
</reference>
<keyword evidence="3" id="KW-1185">Reference proteome</keyword>
<gene>
    <name evidence="2" type="ORF">RHIZ70_1511</name>
</gene>
<protein>
    <submittedName>
        <fullName evidence="2">Uncharacterized protein</fullName>
    </submittedName>
</protein>
<evidence type="ECO:0000313" key="2">
    <source>
        <dbReference type="EMBL" id="SSC65803.1"/>
    </source>
</evidence>
<dbReference type="EMBL" id="UEYP01000001">
    <property type="protein sequence ID" value="SSC65803.1"/>
    <property type="molecule type" value="Genomic_DNA"/>
</dbReference>
<keyword evidence="1" id="KW-1133">Transmembrane helix</keyword>
<proteinExistence type="predicted"/>
<evidence type="ECO:0000313" key="3">
    <source>
        <dbReference type="Proteomes" id="UP000254764"/>
    </source>
</evidence>
<keyword evidence="1" id="KW-0812">Transmembrane</keyword>
<dbReference type="AlphaFoldDB" id="A0A376AEA3"/>
<organism evidence="2 3">
    <name type="scientific">Ciceribacter selenitireducens ATCC BAA-1503</name>
    <dbReference type="NCBI Taxonomy" id="1336235"/>
    <lineage>
        <taxon>Bacteria</taxon>
        <taxon>Pseudomonadati</taxon>
        <taxon>Pseudomonadota</taxon>
        <taxon>Alphaproteobacteria</taxon>
        <taxon>Hyphomicrobiales</taxon>
        <taxon>Rhizobiaceae</taxon>
        <taxon>Ciceribacter</taxon>
    </lineage>
</organism>